<proteinExistence type="predicted"/>
<gene>
    <name evidence="1" type="ORF">LCGC14_0730780</name>
</gene>
<dbReference type="EMBL" id="LAZR01001689">
    <property type="protein sequence ID" value="KKN40694.1"/>
    <property type="molecule type" value="Genomic_DNA"/>
</dbReference>
<accession>A0A0F9QDQ1</accession>
<reference evidence="1" key="1">
    <citation type="journal article" date="2015" name="Nature">
        <title>Complex archaea that bridge the gap between prokaryotes and eukaryotes.</title>
        <authorList>
            <person name="Spang A."/>
            <person name="Saw J.H."/>
            <person name="Jorgensen S.L."/>
            <person name="Zaremba-Niedzwiedzka K."/>
            <person name="Martijn J."/>
            <person name="Lind A.E."/>
            <person name="van Eijk R."/>
            <person name="Schleper C."/>
            <person name="Guy L."/>
            <person name="Ettema T.J."/>
        </authorList>
    </citation>
    <scope>NUCLEOTIDE SEQUENCE</scope>
</reference>
<comment type="caution">
    <text evidence="1">The sequence shown here is derived from an EMBL/GenBank/DDBJ whole genome shotgun (WGS) entry which is preliminary data.</text>
</comment>
<protein>
    <submittedName>
        <fullName evidence="1">Uncharacterized protein</fullName>
    </submittedName>
</protein>
<dbReference type="AlphaFoldDB" id="A0A0F9QDQ1"/>
<evidence type="ECO:0000313" key="1">
    <source>
        <dbReference type="EMBL" id="KKN40694.1"/>
    </source>
</evidence>
<organism evidence="1">
    <name type="scientific">marine sediment metagenome</name>
    <dbReference type="NCBI Taxonomy" id="412755"/>
    <lineage>
        <taxon>unclassified sequences</taxon>
        <taxon>metagenomes</taxon>
        <taxon>ecological metagenomes</taxon>
    </lineage>
</organism>
<name>A0A0F9QDQ1_9ZZZZ</name>
<sequence>MLEARRFNRNIVLSGSLDDFREATGDPEATTLLEMVETIEAIWDTDDVDWSTRIISVFATPTQWAENLGEPEIGNSFPRVLNAMRDTWRAEVL</sequence>